<dbReference type="Pfam" id="PF13424">
    <property type="entry name" value="TPR_12"/>
    <property type="match status" value="2"/>
</dbReference>
<keyword evidence="1" id="KW-0802">TPR repeat</keyword>
<name>A0AAD4LX06_9AGAM</name>
<feature type="repeat" description="TPR" evidence="1">
    <location>
        <begin position="720"/>
        <end position="753"/>
    </location>
</feature>
<gene>
    <name evidence="3" type="ORF">B0F90DRAFT_1671484</name>
</gene>
<dbReference type="PANTHER" id="PTHR47691">
    <property type="entry name" value="REGULATOR-RELATED"/>
    <property type="match status" value="1"/>
</dbReference>
<accession>A0AAD4LX06</accession>
<dbReference type="InterPro" id="IPR027417">
    <property type="entry name" value="P-loop_NTPase"/>
</dbReference>
<feature type="repeat" description="TPR" evidence="1">
    <location>
        <begin position="640"/>
        <end position="673"/>
    </location>
</feature>
<dbReference type="CDD" id="cd21037">
    <property type="entry name" value="MLKL_NTD"/>
    <property type="match status" value="1"/>
</dbReference>
<comment type="caution">
    <text evidence="3">The sequence shown here is derived from an EMBL/GenBank/DDBJ whole genome shotgun (WGS) entry which is preliminary data.</text>
</comment>
<evidence type="ECO:0000256" key="1">
    <source>
        <dbReference type="PROSITE-ProRule" id="PRU00339"/>
    </source>
</evidence>
<sequence>MSAIETSLAAMKEASSLAKTIPYISPVAGLLLQALAMRDEVKQHKDEWDVVMRKLGRVAGLVVNVGESCQKYNLQEKDLPPGLRTILQTLQTGLSGVESALKQSVEVGVVRRVLFRKDLLRKVKQYDGELSNVLQTFQAELALDARFAQIAEELKVTQAGPPVPSNRVMSMAQEPRSPQIFFGRDAELAEIIHMIFTHIGSHPAHIAILGPGGYGKTTLANAVLTHHRVQEHFGNGRYFVACESVNSSGSLLVELAKALGVLNEGSDASWSHIRNALNTKDTILCLDNFESPWEQADDAKHSVEELLSRITGLQHVTVLITVRGTVRPAQTHWTQPLLAPLQTLNHDAAREVWKQITGIFDDAAEELIQNVDFVPLAVNLLAHLAQATSPALLLKDWNQKQTSFIQIGQNHRLSNLEYSIQLSIDSARMRANPSARDLLVVLGMLPDGIHTRQLERFQEILGDMDILFSLRTLEQCSLIMMIGERYQTHPIIRHFCNHQSTILPKHENSLQEFYINLASSDPSEAQAKKYAEMVLEVNNTKAMLSFLLKSNRKDDSKLVKSILTFTSFHASIGDLSDKLISQTVAFLQQRHLATSLLIRCFQTWGRLYYFANDFENAKYKVQEAEKQCSSGPDNNSSLHADVLRHLSELHMLQGALEKAKDSFQKALEIHQITNDTLGQGNDYRGLGHTYIRLGKLQEAEASYQKALELHKMVNNLMDQGNDYKGLGDVYLRLNKLDEAEASFKKALEFHEKVNSALGQGNDYEGLGDTYIRLKKLHDAESSYQKALDLQKRANNPLGQGSALHGLGRVYMGKSQLGAAKRMFEMALFMHRQAQAPIAQERDQKYLNKVLSKMKQTTQK</sequence>
<feature type="repeat" description="TPR" evidence="1">
    <location>
        <begin position="760"/>
        <end position="793"/>
    </location>
</feature>
<dbReference type="Gene3D" id="1.25.40.10">
    <property type="entry name" value="Tetratricopeptide repeat domain"/>
    <property type="match status" value="2"/>
</dbReference>
<reference evidence="3" key="1">
    <citation type="journal article" date="2022" name="New Phytol.">
        <title>Evolutionary transition to the ectomycorrhizal habit in the genomes of a hyperdiverse lineage of mushroom-forming fungi.</title>
        <authorList>
            <person name="Looney B."/>
            <person name="Miyauchi S."/>
            <person name="Morin E."/>
            <person name="Drula E."/>
            <person name="Courty P.E."/>
            <person name="Kohler A."/>
            <person name="Kuo A."/>
            <person name="LaButti K."/>
            <person name="Pangilinan J."/>
            <person name="Lipzen A."/>
            <person name="Riley R."/>
            <person name="Andreopoulos W."/>
            <person name="He G."/>
            <person name="Johnson J."/>
            <person name="Nolan M."/>
            <person name="Tritt A."/>
            <person name="Barry K.W."/>
            <person name="Grigoriev I.V."/>
            <person name="Nagy L.G."/>
            <person name="Hibbett D."/>
            <person name="Henrissat B."/>
            <person name="Matheny P.B."/>
            <person name="Labbe J."/>
            <person name="Martin F.M."/>
        </authorList>
    </citation>
    <scope>NUCLEOTIDE SEQUENCE</scope>
    <source>
        <strain evidence="3">BPL690</strain>
    </source>
</reference>
<dbReference type="InterPro" id="IPR011990">
    <property type="entry name" value="TPR-like_helical_dom_sf"/>
</dbReference>
<dbReference type="GO" id="GO:0016887">
    <property type="term" value="F:ATP hydrolysis activity"/>
    <property type="evidence" value="ECO:0007669"/>
    <property type="project" value="InterPro"/>
</dbReference>
<evidence type="ECO:0000259" key="2">
    <source>
        <dbReference type="Pfam" id="PF13401"/>
    </source>
</evidence>
<organism evidence="3 4">
    <name type="scientific">Multifurca ochricompacta</name>
    <dbReference type="NCBI Taxonomy" id="376703"/>
    <lineage>
        <taxon>Eukaryota</taxon>
        <taxon>Fungi</taxon>
        <taxon>Dikarya</taxon>
        <taxon>Basidiomycota</taxon>
        <taxon>Agaricomycotina</taxon>
        <taxon>Agaricomycetes</taxon>
        <taxon>Russulales</taxon>
        <taxon>Russulaceae</taxon>
        <taxon>Multifurca</taxon>
    </lineage>
</organism>
<dbReference type="SMART" id="SM00028">
    <property type="entry name" value="TPR"/>
    <property type="match status" value="5"/>
</dbReference>
<dbReference type="SUPFAM" id="SSF48452">
    <property type="entry name" value="TPR-like"/>
    <property type="match status" value="1"/>
</dbReference>
<feature type="domain" description="ORC1/DEAH AAA+ ATPase" evidence="2">
    <location>
        <begin position="202"/>
        <end position="291"/>
    </location>
</feature>
<dbReference type="Proteomes" id="UP001203297">
    <property type="component" value="Unassembled WGS sequence"/>
</dbReference>
<keyword evidence="4" id="KW-1185">Reference proteome</keyword>
<dbReference type="AlphaFoldDB" id="A0AAD4LX06"/>
<dbReference type="InterPro" id="IPR019734">
    <property type="entry name" value="TPR_rpt"/>
</dbReference>
<evidence type="ECO:0000313" key="4">
    <source>
        <dbReference type="Proteomes" id="UP001203297"/>
    </source>
</evidence>
<dbReference type="InterPro" id="IPR049945">
    <property type="entry name" value="AAA_22"/>
</dbReference>
<dbReference type="InterPro" id="IPR059179">
    <property type="entry name" value="MLKL-like_MCAfunc"/>
</dbReference>
<dbReference type="PROSITE" id="PS50005">
    <property type="entry name" value="TPR"/>
    <property type="match status" value="4"/>
</dbReference>
<proteinExistence type="predicted"/>
<dbReference type="PANTHER" id="PTHR47691:SF3">
    <property type="entry name" value="HTH-TYPE TRANSCRIPTIONAL REGULATOR RV0890C-RELATED"/>
    <property type="match status" value="1"/>
</dbReference>
<dbReference type="SUPFAM" id="SSF52540">
    <property type="entry name" value="P-loop containing nucleoside triphosphate hydrolases"/>
    <property type="match status" value="1"/>
</dbReference>
<evidence type="ECO:0000313" key="3">
    <source>
        <dbReference type="EMBL" id="KAI0291522.1"/>
    </source>
</evidence>
<protein>
    <recommendedName>
        <fullName evidence="2">ORC1/DEAH AAA+ ATPase domain-containing protein</fullName>
    </recommendedName>
</protein>
<dbReference type="Pfam" id="PF13401">
    <property type="entry name" value="AAA_22"/>
    <property type="match status" value="1"/>
</dbReference>
<feature type="repeat" description="TPR" evidence="1">
    <location>
        <begin position="680"/>
        <end position="713"/>
    </location>
</feature>
<dbReference type="EMBL" id="WTXG01000154">
    <property type="protein sequence ID" value="KAI0291522.1"/>
    <property type="molecule type" value="Genomic_DNA"/>
</dbReference>
<dbReference type="Gene3D" id="3.40.50.300">
    <property type="entry name" value="P-loop containing nucleotide triphosphate hydrolases"/>
    <property type="match status" value="1"/>
</dbReference>